<keyword evidence="3" id="KW-1185">Reference proteome</keyword>
<organism evidence="2">
    <name type="scientific">Oryza punctata</name>
    <name type="common">Red rice</name>
    <dbReference type="NCBI Taxonomy" id="4537"/>
    <lineage>
        <taxon>Eukaryota</taxon>
        <taxon>Viridiplantae</taxon>
        <taxon>Streptophyta</taxon>
        <taxon>Embryophyta</taxon>
        <taxon>Tracheophyta</taxon>
        <taxon>Spermatophyta</taxon>
        <taxon>Magnoliopsida</taxon>
        <taxon>Liliopsida</taxon>
        <taxon>Poales</taxon>
        <taxon>Poaceae</taxon>
        <taxon>BOP clade</taxon>
        <taxon>Oryzoideae</taxon>
        <taxon>Oryzeae</taxon>
        <taxon>Oryzinae</taxon>
        <taxon>Oryza</taxon>
    </lineage>
</organism>
<dbReference type="AlphaFoldDB" id="A0A0E0JI34"/>
<proteinExistence type="predicted"/>
<evidence type="ECO:0000256" key="1">
    <source>
        <dbReference type="SAM" id="MobiDB-lite"/>
    </source>
</evidence>
<reference evidence="2" key="2">
    <citation type="submission" date="2018-05" db="EMBL/GenBank/DDBJ databases">
        <title>OpunRS2 (Oryza punctata Reference Sequence Version 2).</title>
        <authorList>
            <person name="Zhang J."/>
            <person name="Kudrna D."/>
            <person name="Lee S."/>
            <person name="Talag J."/>
            <person name="Welchert J."/>
            <person name="Wing R.A."/>
        </authorList>
    </citation>
    <scope>NUCLEOTIDE SEQUENCE [LARGE SCALE GENOMIC DNA]</scope>
</reference>
<dbReference type="Proteomes" id="UP000026962">
    <property type="component" value="Chromosome 1"/>
</dbReference>
<dbReference type="EnsemblPlants" id="OPUNC01G14040.1">
    <property type="protein sequence ID" value="OPUNC01G14040.1"/>
    <property type="gene ID" value="OPUNC01G14040"/>
</dbReference>
<feature type="compositionally biased region" description="Basic and acidic residues" evidence="1">
    <location>
        <begin position="17"/>
        <end position="35"/>
    </location>
</feature>
<evidence type="ECO:0000313" key="2">
    <source>
        <dbReference type="EnsemblPlants" id="OPUNC01G14040.1"/>
    </source>
</evidence>
<dbReference type="HOGENOM" id="CLU_2310670_0_0_1"/>
<feature type="compositionally biased region" description="Basic and acidic residues" evidence="1">
    <location>
        <begin position="61"/>
        <end position="80"/>
    </location>
</feature>
<dbReference type="Gramene" id="OPUNC01G14040.1">
    <property type="protein sequence ID" value="OPUNC01G14040.1"/>
    <property type="gene ID" value="OPUNC01G14040"/>
</dbReference>
<feature type="region of interest" description="Disordered" evidence="1">
    <location>
        <begin position="17"/>
        <end position="80"/>
    </location>
</feature>
<evidence type="ECO:0000313" key="3">
    <source>
        <dbReference type="Proteomes" id="UP000026962"/>
    </source>
</evidence>
<name>A0A0E0JI34_ORYPU</name>
<accession>A0A0E0JI34</accession>
<sequence>MGDRVPDQVSTLFSMKNEERVTYKDDGGPGPHDPDIPGFLGSLSKAGTPGPNSEMGPEPPRAPEEKKREANTDQEKIKTSLDELSGFDFLKVRFKSEGVP</sequence>
<protein>
    <submittedName>
        <fullName evidence="2">Uncharacterized protein</fullName>
    </submittedName>
</protein>
<reference evidence="2" key="1">
    <citation type="submission" date="2015-04" db="UniProtKB">
        <authorList>
            <consortium name="EnsemblPlants"/>
        </authorList>
    </citation>
    <scope>IDENTIFICATION</scope>
</reference>